<dbReference type="InterPro" id="IPR052701">
    <property type="entry name" value="GAG_Ulvan_Degrading_Sulfatases"/>
</dbReference>
<dbReference type="InterPro" id="IPR017850">
    <property type="entry name" value="Alkaline_phosphatase_core_sf"/>
</dbReference>
<keyword evidence="4" id="KW-1185">Reference proteome</keyword>
<dbReference type="PANTHER" id="PTHR43751:SF2">
    <property type="entry name" value="SULFATASE N-TERMINAL DOMAIN-CONTAINING PROTEIN"/>
    <property type="match status" value="1"/>
</dbReference>
<evidence type="ECO:0000256" key="1">
    <source>
        <dbReference type="SAM" id="SignalP"/>
    </source>
</evidence>
<dbReference type="RefSeq" id="WP_282334843.1">
    <property type="nucleotide sequence ID" value="NZ_JASBRG010000007.1"/>
</dbReference>
<evidence type="ECO:0000259" key="2">
    <source>
        <dbReference type="Pfam" id="PF00884"/>
    </source>
</evidence>
<dbReference type="EMBL" id="JASBRG010000007">
    <property type="protein sequence ID" value="MDI3320738.1"/>
    <property type="molecule type" value="Genomic_DNA"/>
</dbReference>
<organism evidence="3 4">
    <name type="scientific">Pinibacter soli</name>
    <dbReference type="NCBI Taxonomy" id="3044211"/>
    <lineage>
        <taxon>Bacteria</taxon>
        <taxon>Pseudomonadati</taxon>
        <taxon>Bacteroidota</taxon>
        <taxon>Chitinophagia</taxon>
        <taxon>Chitinophagales</taxon>
        <taxon>Chitinophagaceae</taxon>
        <taxon>Pinibacter</taxon>
    </lineage>
</organism>
<feature type="domain" description="Sulfatase N-terminal" evidence="2">
    <location>
        <begin position="30"/>
        <end position="356"/>
    </location>
</feature>
<accession>A0ABT6RDT3</accession>
<keyword evidence="1" id="KW-0732">Signal</keyword>
<protein>
    <submittedName>
        <fullName evidence="3">Arylsulfatase</fullName>
    </submittedName>
</protein>
<dbReference type="PANTHER" id="PTHR43751">
    <property type="entry name" value="SULFATASE"/>
    <property type="match status" value="1"/>
</dbReference>
<reference evidence="3 4" key="1">
    <citation type="submission" date="2023-05" db="EMBL/GenBank/DDBJ databases">
        <title>Genome sequence of Pinibacter sp. MAH-24.</title>
        <authorList>
            <person name="Huq M.A."/>
        </authorList>
    </citation>
    <scope>NUCLEOTIDE SEQUENCE [LARGE SCALE GENOMIC DNA]</scope>
    <source>
        <strain evidence="3 4">MAH-24</strain>
    </source>
</reference>
<gene>
    <name evidence="3" type="ORF">QJ048_13185</name>
</gene>
<dbReference type="InterPro" id="IPR000917">
    <property type="entry name" value="Sulfatase_N"/>
</dbReference>
<dbReference type="Pfam" id="PF00884">
    <property type="entry name" value="Sulfatase"/>
    <property type="match status" value="1"/>
</dbReference>
<feature type="chain" id="PRO_5045604695" evidence="1">
    <location>
        <begin position="27"/>
        <end position="524"/>
    </location>
</feature>
<sequence>MQRTKSNLFKLGTALICVLFAASSYAQKKPNILVIFGDDIGISQISAYTMGIMGYKTSNIDRIAREGAIFTDAYGQQSCTAGRASFILGEEPFRTGLLTIGMPGDPHGITSWMPTIADVMKAQGYATGQFGKNHLGDRDEHLPTKHGFDEFFGNLYHLNAEEEPEGYFYPKDPEFRKKYGPRGVIHSTADGKIEDTGPLTSKRMETVDEEFLGAAKKFIDKNAKANKPFFVWFNSTRMHVFTHLKPASLGKTGKGIEADGMAEHDAMIGELLKQLEDLKIDDNTIVVYTTDNGAEIALWPDGGMTPFKGEKGTTWEGGMRIPMMVKWPGVVKPGTVYNDIISLLDWFPTLCDAAGAPGVKEKMMTGWSGAGKSFKVHLDGYDFTPYFQGKVAKGPRDRLLYFDQGGNLNAIRYDDWKLTFALAHGNIATGVRETPAWALIANLRMDPYERGMEEGGGAIDFLARQMWLIVPVQGVIKDFFSDFDKYPYQEGSSLNAAGINYGMLRQQDALKRLKDVERLARPNN</sequence>
<dbReference type="SUPFAM" id="SSF53649">
    <property type="entry name" value="Alkaline phosphatase-like"/>
    <property type="match status" value="1"/>
</dbReference>
<feature type="signal peptide" evidence="1">
    <location>
        <begin position="1"/>
        <end position="26"/>
    </location>
</feature>
<dbReference type="Gene3D" id="3.40.720.10">
    <property type="entry name" value="Alkaline Phosphatase, subunit A"/>
    <property type="match status" value="1"/>
</dbReference>
<name>A0ABT6RDT3_9BACT</name>
<evidence type="ECO:0000313" key="3">
    <source>
        <dbReference type="EMBL" id="MDI3320738.1"/>
    </source>
</evidence>
<evidence type="ECO:0000313" key="4">
    <source>
        <dbReference type="Proteomes" id="UP001226434"/>
    </source>
</evidence>
<proteinExistence type="predicted"/>
<comment type="caution">
    <text evidence="3">The sequence shown here is derived from an EMBL/GenBank/DDBJ whole genome shotgun (WGS) entry which is preliminary data.</text>
</comment>
<dbReference type="Proteomes" id="UP001226434">
    <property type="component" value="Unassembled WGS sequence"/>
</dbReference>
<dbReference type="CDD" id="cd16142">
    <property type="entry name" value="ARS_like"/>
    <property type="match status" value="1"/>
</dbReference>